<sequence length="745" mass="80693">MAPLQTSPYATIAVPLYSTTNTQAATLIRVDPPMNSTSPDSQASTNQSKDSAYVPTSQGQLANRTTNATRKKQSRASRQCETQGAPTSNTTSLRFFVVDNPDKLKDKHQMRENRKHVMNDYLSKERRKPGSTDVRATGSANSSGKRKRPQSQSSARSENPSAPGVIFKAGTVSDSLQSSASPPAASQVPVISNGTQHSANAAEEVNPASELPRTTPRRVIRFADDETPLVRGIAGGFNNSRYLRTSAGDVPMPVARLGSSLNPFNTWPTLSDPSLDVEQLKWSCSRKFGSRGIVAHWVPSLLKAKHAFLSTICISSSHDDVMMRGLQAPHERLRYGSTDGIKVRTEVISMINDALADPKQQAADATIVAVLHLLNSEVMGGDDQTMSVHQRGLHQMIRRRGGLEYLGVDGELAVLSTMVMYLISALRETEPHADFVTFAAQKRAKPGTDLRQLPESPIYCRMSGYHTITRSIPPEHPTHKLLESLRLLTNSYVRRSDASFISPLTPIHVNASWDQSTNSVLTHRDAIFATIPAEDRPDDFKNASERYQFEAVRLVGLVYAYALANEVPFSKAAAELGGFTAASTRNPTTNPPPRSTSPTPENMSWHLLIKSALVCTNLSDCWGHLAGVLFWAVIVAGACANPQANKQNTQNPEEDEEGRKWLAAIAVRCSIVMGFEHGGPLLETLKRMVGIERSLGRVEGEGVVVNSGGGGGGLELGEGGVMGPRVPVVQGTFSDFAADFMSGCV</sequence>
<keyword evidence="3" id="KW-1185">Reference proteome</keyword>
<dbReference type="OMA" id="CIMLCFE"/>
<evidence type="ECO:0000313" key="3">
    <source>
        <dbReference type="Proteomes" id="UP000756132"/>
    </source>
</evidence>
<organism evidence="2 3">
    <name type="scientific">Passalora fulva</name>
    <name type="common">Tomato leaf mold</name>
    <name type="synonym">Cladosporium fulvum</name>
    <dbReference type="NCBI Taxonomy" id="5499"/>
    <lineage>
        <taxon>Eukaryota</taxon>
        <taxon>Fungi</taxon>
        <taxon>Dikarya</taxon>
        <taxon>Ascomycota</taxon>
        <taxon>Pezizomycotina</taxon>
        <taxon>Dothideomycetes</taxon>
        <taxon>Dothideomycetidae</taxon>
        <taxon>Mycosphaerellales</taxon>
        <taxon>Mycosphaerellaceae</taxon>
        <taxon>Fulvia</taxon>
    </lineage>
</organism>
<feature type="region of interest" description="Disordered" evidence="1">
    <location>
        <begin position="30"/>
        <end position="166"/>
    </location>
</feature>
<evidence type="ECO:0000313" key="2">
    <source>
        <dbReference type="EMBL" id="UJO12468.1"/>
    </source>
</evidence>
<evidence type="ECO:0000256" key="1">
    <source>
        <dbReference type="SAM" id="MobiDB-lite"/>
    </source>
</evidence>
<gene>
    <name evidence="2" type="ORF">CLAFUR5_00548</name>
</gene>
<dbReference type="Proteomes" id="UP000756132">
    <property type="component" value="Chromosome 1"/>
</dbReference>
<dbReference type="AlphaFoldDB" id="A0A9Q8L7V1"/>
<reference evidence="2" key="1">
    <citation type="submission" date="2021-12" db="EMBL/GenBank/DDBJ databases">
        <authorList>
            <person name="Zaccaron A."/>
            <person name="Stergiopoulos I."/>
        </authorList>
    </citation>
    <scope>NUCLEOTIDE SEQUENCE</scope>
    <source>
        <strain evidence="2">Race5_Kim</strain>
    </source>
</reference>
<dbReference type="KEGG" id="ffu:CLAFUR5_00548"/>
<dbReference type="EMBL" id="CP090163">
    <property type="protein sequence ID" value="UJO12468.1"/>
    <property type="molecule type" value="Genomic_DNA"/>
</dbReference>
<feature type="compositionally biased region" description="Basic and acidic residues" evidence="1">
    <location>
        <begin position="100"/>
        <end position="130"/>
    </location>
</feature>
<dbReference type="GeneID" id="71980426"/>
<dbReference type="InterPro" id="IPR021858">
    <property type="entry name" value="Fun_TF"/>
</dbReference>
<feature type="compositionally biased region" description="Polar residues" evidence="1">
    <location>
        <begin position="150"/>
        <end position="160"/>
    </location>
</feature>
<dbReference type="RefSeq" id="XP_047756834.1">
    <property type="nucleotide sequence ID" value="XM_047899696.1"/>
</dbReference>
<dbReference type="PANTHER" id="PTHR37540:SF5">
    <property type="entry name" value="TRANSCRIPTION FACTOR DOMAIN-CONTAINING PROTEIN"/>
    <property type="match status" value="1"/>
</dbReference>
<feature type="compositionally biased region" description="Polar residues" evidence="1">
    <location>
        <begin position="34"/>
        <end position="68"/>
    </location>
</feature>
<accession>A0A9Q8L7V1</accession>
<proteinExistence type="predicted"/>
<feature type="compositionally biased region" description="Polar residues" evidence="1">
    <location>
        <begin position="76"/>
        <end position="93"/>
    </location>
</feature>
<feature type="region of interest" description="Disordered" evidence="1">
    <location>
        <begin position="581"/>
        <end position="601"/>
    </location>
</feature>
<dbReference type="PANTHER" id="PTHR37540">
    <property type="entry name" value="TRANSCRIPTION FACTOR (ACR-2), PUTATIVE-RELATED-RELATED"/>
    <property type="match status" value="1"/>
</dbReference>
<dbReference type="OrthoDB" id="4159781at2759"/>
<reference evidence="2" key="2">
    <citation type="journal article" date="2022" name="Microb. Genom.">
        <title>A chromosome-scale genome assembly of the tomato pathogen Cladosporium fulvum reveals a compartmentalized genome architecture and the presence of a dispensable chromosome.</title>
        <authorList>
            <person name="Zaccaron A.Z."/>
            <person name="Chen L.H."/>
            <person name="Samaras A."/>
            <person name="Stergiopoulos I."/>
        </authorList>
    </citation>
    <scope>NUCLEOTIDE SEQUENCE</scope>
    <source>
        <strain evidence="2">Race5_Kim</strain>
    </source>
</reference>
<evidence type="ECO:0008006" key="4">
    <source>
        <dbReference type="Google" id="ProtNLM"/>
    </source>
</evidence>
<protein>
    <recommendedName>
        <fullName evidence="4">Tachykinin family protein</fullName>
    </recommendedName>
</protein>
<name>A0A9Q8L7V1_PASFU</name>
<dbReference type="Pfam" id="PF11951">
    <property type="entry name" value="Fungal_trans_2"/>
    <property type="match status" value="1"/>
</dbReference>